<dbReference type="PROSITE" id="PS51186">
    <property type="entry name" value="GNAT"/>
    <property type="match status" value="1"/>
</dbReference>
<organism evidence="4 5">
    <name type="scientific">Aeromonas lusitana</name>
    <dbReference type="NCBI Taxonomy" id="931529"/>
    <lineage>
        <taxon>Bacteria</taxon>
        <taxon>Pseudomonadati</taxon>
        <taxon>Pseudomonadota</taxon>
        <taxon>Gammaproteobacteria</taxon>
        <taxon>Aeromonadales</taxon>
        <taxon>Aeromonadaceae</taxon>
        <taxon>Aeromonas</taxon>
    </lineage>
</organism>
<keyword evidence="5" id="KW-1185">Reference proteome</keyword>
<protein>
    <submittedName>
        <fullName evidence="4">GNAT family N-acetyltransferase</fullName>
    </submittedName>
</protein>
<name>A0A2M8H6F8_9GAMM</name>
<dbReference type="InterPro" id="IPR016181">
    <property type="entry name" value="Acyl_CoA_acyltransferase"/>
</dbReference>
<dbReference type="GO" id="GO:0016747">
    <property type="term" value="F:acyltransferase activity, transferring groups other than amino-acyl groups"/>
    <property type="evidence" value="ECO:0007669"/>
    <property type="project" value="InterPro"/>
</dbReference>
<dbReference type="Pfam" id="PF13508">
    <property type="entry name" value="Acetyltransf_7"/>
    <property type="match status" value="1"/>
</dbReference>
<comment type="caution">
    <text evidence="4">The sequence shown here is derived from an EMBL/GenBank/DDBJ whole genome shotgun (WGS) entry which is preliminary data.</text>
</comment>
<dbReference type="CDD" id="cd04301">
    <property type="entry name" value="NAT_SF"/>
    <property type="match status" value="1"/>
</dbReference>
<evidence type="ECO:0000313" key="4">
    <source>
        <dbReference type="EMBL" id="PJC92129.1"/>
    </source>
</evidence>
<evidence type="ECO:0000256" key="2">
    <source>
        <dbReference type="ARBA" id="ARBA00023315"/>
    </source>
</evidence>
<dbReference type="SUPFAM" id="SSF55729">
    <property type="entry name" value="Acyl-CoA N-acyltransferases (Nat)"/>
    <property type="match status" value="1"/>
</dbReference>
<dbReference type="PANTHER" id="PTHR43877">
    <property type="entry name" value="AMINOALKYLPHOSPHONATE N-ACETYLTRANSFERASE-RELATED-RELATED"/>
    <property type="match status" value="1"/>
</dbReference>
<dbReference type="Gene3D" id="3.40.630.30">
    <property type="match status" value="1"/>
</dbReference>
<accession>A0A2M8H6F8</accession>
<evidence type="ECO:0000313" key="5">
    <source>
        <dbReference type="Proteomes" id="UP000232060"/>
    </source>
</evidence>
<dbReference type="InterPro" id="IPR000182">
    <property type="entry name" value="GNAT_dom"/>
</dbReference>
<dbReference type="EMBL" id="PGCP01000031">
    <property type="protein sequence ID" value="PJC92129.1"/>
    <property type="molecule type" value="Genomic_DNA"/>
</dbReference>
<keyword evidence="1 4" id="KW-0808">Transferase</keyword>
<keyword evidence="2" id="KW-0012">Acyltransferase</keyword>
<proteinExistence type="predicted"/>
<dbReference type="AlphaFoldDB" id="A0A2M8H6F8"/>
<evidence type="ECO:0000259" key="3">
    <source>
        <dbReference type="PROSITE" id="PS51186"/>
    </source>
</evidence>
<gene>
    <name evidence="4" type="ORF">CUC44_16545</name>
</gene>
<sequence length="168" mass="18163">MEILEVDSTRGIKPALITLLQDSVASGASVGFLPPLQEEQGLEYWQGIEADLADGVRKLWVAFDQHHLVGALQLSLSTKANGGHRAEVEKLMVHSEARGKGVGRALMLAMEQGARDAQRTLLVLDSRVGDVASNLYRQLGYVEAGQIPAFAKSADGTLAATQFFYKQL</sequence>
<dbReference type="InterPro" id="IPR050832">
    <property type="entry name" value="Bact_Acetyltransf"/>
</dbReference>
<dbReference type="OrthoDB" id="3389160at2"/>
<dbReference type="RefSeq" id="WP_100860969.1">
    <property type="nucleotide sequence ID" value="NZ_PGCP01000031.1"/>
</dbReference>
<feature type="domain" description="N-acetyltransferase" evidence="3">
    <location>
        <begin position="1"/>
        <end position="168"/>
    </location>
</feature>
<evidence type="ECO:0000256" key="1">
    <source>
        <dbReference type="ARBA" id="ARBA00022679"/>
    </source>
</evidence>
<reference evidence="4 5" key="1">
    <citation type="submission" date="2017-11" db="EMBL/GenBank/DDBJ databases">
        <title>Draft genome sequence of environmental isolate Aeromonas lusitania sp. nov. MDC 2473.</title>
        <authorList>
            <person name="Colston S.M."/>
            <person name="Navarro A."/>
            <person name="Martinez-Murcia A.J."/>
            <person name="Graf J."/>
        </authorList>
    </citation>
    <scope>NUCLEOTIDE SEQUENCE [LARGE SCALE GENOMIC DNA]</scope>
    <source>
        <strain evidence="4 5">MDC 2473</strain>
    </source>
</reference>
<dbReference type="Proteomes" id="UP000232060">
    <property type="component" value="Unassembled WGS sequence"/>
</dbReference>